<dbReference type="EMBL" id="CABWIF010000022">
    <property type="protein sequence ID" value="VWL96776.1"/>
    <property type="molecule type" value="Genomic_DNA"/>
</dbReference>
<protein>
    <submittedName>
        <fullName evidence="1">Uncharacterized protein</fullName>
    </submittedName>
</protein>
<reference evidence="1 2" key="1">
    <citation type="submission" date="2019-10" db="EMBL/GenBank/DDBJ databases">
        <authorList>
            <person name="Wolf R A."/>
        </authorList>
    </citation>
    <scope>NUCLEOTIDE SEQUENCE [LARGE SCALE GENOMIC DNA]</scope>
    <source>
        <strain evidence="1">Collinsella_aerofaciens_DSM_13712</strain>
    </source>
</reference>
<dbReference type="AlphaFoldDB" id="A0A5K1J354"/>
<evidence type="ECO:0000313" key="1">
    <source>
        <dbReference type="EMBL" id="VWL96776.1"/>
    </source>
</evidence>
<gene>
    <name evidence="1" type="ORF">CKJAJONC_00211</name>
</gene>
<dbReference type="Proteomes" id="UP000368032">
    <property type="component" value="Unassembled WGS sequence"/>
</dbReference>
<organism evidence="1 2">
    <name type="scientific">Collinsella aerofaciens</name>
    <dbReference type="NCBI Taxonomy" id="74426"/>
    <lineage>
        <taxon>Bacteria</taxon>
        <taxon>Bacillati</taxon>
        <taxon>Actinomycetota</taxon>
        <taxon>Coriobacteriia</taxon>
        <taxon>Coriobacteriales</taxon>
        <taxon>Coriobacteriaceae</taxon>
        <taxon>Collinsella</taxon>
    </lineage>
</organism>
<name>A0A5K1J354_9ACTN</name>
<accession>A0A5K1J354</accession>
<proteinExistence type="predicted"/>
<evidence type="ECO:0000313" key="2">
    <source>
        <dbReference type="Proteomes" id="UP000368032"/>
    </source>
</evidence>
<sequence length="63" mass="6947">MPLDVVLPVLFALVTLPECGNQGPQGNESDECLDNQIGDVYIDIKRHWMVTSLASWGDKSNSE</sequence>